<dbReference type="Pfam" id="PF00341">
    <property type="entry name" value="PDGF"/>
    <property type="match status" value="1"/>
</dbReference>
<dbReference type="InterPro" id="IPR000072">
    <property type="entry name" value="PDGF/VEGF_dom"/>
</dbReference>
<organism evidence="4">
    <name type="scientific">Liphistius thaleban</name>
    <dbReference type="NCBI Taxonomy" id="1905330"/>
    <lineage>
        <taxon>Eukaryota</taxon>
        <taxon>Metazoa</taxon>
        <taxon>Ecdysozoa</taxon>
        <taxon>Arthropoda</taxon>
        <taxon>Chelicerata</taxon>
        <taxon>Arachnida</taxon>
        <taxon>Araneae</taxon>
        <taxon>Mesothelae</taxon>
        <taxon>Liphistiidae</taxon>
        <taxon>Liphistius</taxon>
    </lineage>
</organism>
<dbReference type="PROSITE" id="PS50278">
    <property type="entry name" value="PDGF_2"/>
    <property type="match status" value="1"/>
</dbReference>
<evidence type="ECO:0000256" key="1">
    <source>
        <dbReference type="RuleBase" id="RU003818"/>
    </source>
</evidence>
<dbReference type="SUPFAM" id="SSF57501">
    <property type="entry name" value="Cystine-knot cytokines"/>
    <property type="match status" value="1"/>
</dbReference>
<dbReference type="PANTHER" id="PTHR21719:SF1">
    <property type="entry name" value="FI06402P-RELATED"/>
    <property type="match status" value="1"/>
</dbReference>
<protein>
    <submittedName>
        <fullName evidence="4">U33-Liphistoxin-Lth1a_1</fullName>
    </submittedName>
</protein>
<keyword evidence="1" id="KW-0339">Growth factor</keyword>
<evidence type="ECO:0000313" key="4">
    <source>
        <dbReference type="EMBL" id="SNX33155.1"/>
    </source>
</evidence>
<feature type="chain" id="PRO_5033833573" evidence="2">
    <location>
        <begin position="23"/>
        <end position="145"/>
    </location>
</feature>
<dbReference type="EMBL" id="HAHM01000053">
    <property type="protein sequence ID" value="SNX33244.1"/>
    <property type="molecule type" value="Transcribed_RNA"/>
</dbReference>
<dbReference type="SMART" id="SM00141">
    <property type="entry name" value="PDGF"/>
    <property type="match status" value="1"/>
</dbReference>
<keyword evidence="2" id="KW-0732">Signal</keyword>
<dbReference type="AlphaFoldDB" id="A0A4Q8K1J0"/>
<dbReference type="InterPro" id="IPR029034">
    <property type="entry name" value="Cystine-knot_cytokine"/>
</dbReference>
<evidence type="ECO:0000259" key="3">
    <source>
        <dbReference type="PROSITE" id="PS50278"/>
    </source>
</evidence>
<accession>A0A4Q8K1J0</accession>
<dbReference type="GO" id="GO:0008083">
    <property type="term" value="F:growth factor activity"/>
    <property type="evidence" value="ECO:0007669"/>
    <property type="project" value="UniProtKB-KW"/>
</dbReference>
<feature type="domain" description="Platelet-derived growth factor (PDGF) family profile" evidence="3">
    <location>
        <begin position="67"/>
        <end position="144"/>
    </location>
</feature>
<feature type="signal peptide" evidence="2">
    <location>
        <begin position="1"/>
        <end position="22"/>
    </location>
</feature>
<dbReference type="GO" id="GO:0016020">
    <property type="term" value="C:membrane"/>
    <property type="evidence" value="ECO:0007669"/>
    <property type="project" value="InterPro"/>
</dbReference>
<sequence length="145" mass="16700">MAMLALTITVCGLLALLSTCWCINMDLFAASEDATKEIDAFEKAKHHIQEMDHHRCSEPVPKIFNVKSFYPSASKRYRPHCVRLHRCDQDAGCCKNERKKCVSSASEIVPLYFRVKDPFEGRRRKVVKMAFLNHTACHCTKHFPR</sequence>
<comment type="similarity">
    <text evidence="1">Belongs to the PDGF/VEGF growth factor family.</text>
</comment>
<dbReference type="EMBL" id="HAHM01000044">
    <property type="protein sequence ID" value="SNX33155.1"/>
    <property type="molecule type" value="Transcribed_RNA"/>
</dbReference>
<reference evidence="4" key="2">
    <citation type="submission" date="2019-05" db="EMBL/GenBank/DDBJ databases">
        <title>Unravelling the molecular evolution of spider venoms.</title>
        <authorList>
            <person name="Pineda S."/>
        </authorList>
    </citation>
    <scope>NUCLEOTIDE SEQUENCE</scope>
</reference>
<dbReference type="Gene3D" id="2.10.90.10">
    <property type="entry name" value="Cystine-knot cytokines"/>
    <property type="match status" value="1"/>
</dbReference>
<proteinExistence type="inferred from homology"/>
<name>A0A4Q8K1J0_9ARAC</name>
<reference evidence="4" key="1">
    <citation type="submission" date="2017-05" db="EMBL/GenBank/DDBJ databases">
        <authorList>
            <person name="QRISCLOUD D."/>
        </authorList>
    </citation>
    <scope>NUCLEOTIDE SEQUENCE</scope>
</reference>
<dbReference type="PANTHER" id="PTHR21719">
    <property type="entry name" value="FI06402P-RELATED"/>
    <property type="match status" value="1"/>
</dbReference>
<evidence type="ECO:0000256" key="2">
    <source>
        <dbReference type="SAM" id="SignalP"/>
    </source>
</evidence>
<dbReference type="GO" id="GO:0035099">
    <property type="term" value="P:hemocyte migration"/>
    <property type="evidence" value="ECO:0007669"/>
    <property type="project" value="TreeGrafter"/>
</dbReference>